<keyword evidence="10 14" id="KW-0040">ANK repeat</keyword>
<keyword evidence="9" id="KW-0744">Spermatogenesis</keyword>
<dbReference type="InterPro" id="IPR001660">
    <property type="entry name" value="SAM"/>
</dbReference>
<organism evidence="17 18">
    <name type="scientific">Tegillarca granosa</name>
    <name type="common">Malaysian cockle</name>
    <name type="synonym">Anadara granosa</name>
    <dbReference type="NCBI Taxonomy" id="220873"/>
    <lineage>
        <taxon>Eukaryota</taxon>
        <taxon>Metazoa</taxon>
        <taxon>Spiralia</taxon>
        <taxon>Lophotrochozoa</taxon>
        <taxon>Mollusca</taxon>
        <taxon>Bivalvia</taxon>
        <taxon>Autobranchia</taxon>
        <taxon>Pteriomorphia</taxon>
        <taxon>Arcoida</taxon>
        <taxon>Arcoidea</taxon>
        <taxon>Arcidae</taxon>
        <taxon>Tegillarca</taxon>
    </lineage>
</organism>
<keyword evidence="4" id="KW-0217">Developmental protein</keyword>
<evidence type="ECO:0000256" key="2">
    <source>
        <dbReference type="ARBA" id="ARBA00011479"/>
    </source>
</evidence>
<evidence type="ECO:0000256" key="6">
    <source>
        <dbReference type="ARBA" id="ARBA00022553"/>
    </source>
</evidence>
<keyword evidence="7" id="KW-0677">Repeat</keyword>
<dbReference type="Pfam" id="PF12796">
    <property type="entry name" value="Ank_2"/>
    <property type="match status" value="2"/>
</dbReference>
<comment type="subcellular location">
    <subcellularLocation>
        <location evidence="1">Cytoplasm</location>
    </subcellularLocation>
</comment>
<dbReference type="PROSITE" id="PS50297">
    <property type="entry name" value="ANK_REP_REGION"/>
    <property type="match status" value="2"/>
</dbReference>
<keyword evidence="5" id="KW-0963">Cytoplasm</keyword>
<dbReference type="SUPFAM" id="SSF48403">
    <property type="entry name" value="Ankyrin repeat"/>
    <property type="match status" value="1"/>
</dbReference>
<dbReference type="EMBL" id="JARBDR010000918">
    <property type="protein sequence ID" value="KAJ8302365.1"/>
    <property type="molecule type" value="Genomic_DNA"/>
</dbReference>
<keyword evidence="12" id="KW-0469">Meiosis</keyword>
<evidence type="ECO:0000256" key="8">
    <source>
        <dbReference type="ARBA" id="ARBA00022782"/>
    </source>
</evidence>
<keyword evidence="6" id="KW-0597">Phosphoprotein</keyword>
<evidence type="ECO:0000259" key="16">
    <source>
        <dbReference type="PROSITE" id="PS50105"/>
    </source>
</evidence>
<evidence type="ECO:0000256" key="7">
    <source>
        <dbReference type="ARBA" id="ARBA00022737"/>
    </source>
</evidence>
<evidence type="ECO:0000256" key="13">
    <source>
        <dbReference type="ARBA" id="ARBA00030354"/>
    </source>
</evidence>
<dbReference type="Pfam" id="PF07647">
    <property type="entry name" value="SAM_2"/>
    <property type="match status" value="1"/>
</dbReference>
<dbReference type="Gene3D" id="1.10.150.50">
    <property type="entry name" value="Transcription Factor, Ets-1"/>
    <property type="match status" value="1"/>
</dbReference>
<dbReference type="InterPro" id="IPR013761">
    <property type="entry name" value="SAM/pointed_sf"/>
</dbReference>
<dbReference type="Proteomes" id="UP001217089">
    <property type="component" value="Unassembled WGS sequence"/>
</dbReference>
<evidence type="ECO:0000313" key="17">
    <source>
        <dbReference type="EMBL" id="KAJ8302365.1"/>
    </source>
</evidence>
<feature type="domain" description="SAM" evidence="16">
    <location>
        <begin position="298"/>
        <end position="361"/>
    </location>
</feature>
<protein>
    <recommendedName>
        <fullName evidence="3">Ankyrin repeat, SAM and basic leucine zipper domain-containing protein 1</fullName>
    </recommendedName>
    <alternativeName>
        <fullName evidence="13">Germ cell-specific ankyrin, SAM and basic leucine zipper domain-containing protein</fullName>
    </alternativeName>
</protein>
<evidence type="ECO:0000256" key="10">
    <source>
        <dbReference type="ARBA" id="ARBA00023043"/>
    </source>
</evidence>
<dbReference type="CDD" id="cd09521">
    <property type="entry name" value="SAM_ASZ1"/>
    <property type="match status" value="1"/>
</dbReference>
<keyword evidence="11" id="KW-0943">RNA-mediated gene silencing</keyword>
<evidence type="ECO:0000256" key="9">
    <source>
        <dbReference type="ARBA" id="ARBA00022871"/>
    </source>
</evidence>
<evidence type="ECO:0000256" key="4">
    <source>
        <dbReference type="ARBA" id="ARBA00022473"/>
    </source>
</evidence>
<reference evidence="17 18" key="1">
    <citation type="submission" date="2022-12" db="EMBL/GenBank/DDBJ databases">
        <title>Chromosome-level genome of Tegillarca granosa.</title>
        <authorList>
            <person name="Kim J."/>
        </authorList>
    </citation>
    <scope>NUCLEOTIDE SEQUENCE [LARGE SCALE GENOMIC DNA]</scope>
    <source>
        <strain evidence="17">Teg-2019</strain>
        <tissue evidence="17">Adductor muscle</tissue>
    </source>
</reference>
<dbReference type="PROSITE" id="PS50105">
    <property type="entry name" value="SAM_DOMAIN"/>
    <property type="match status" value="1"/>
</dbReference>
<dbReference type="SMART" id="SM00248">
    <property type="entry name" value="ANK"/>
    <property type="match status" value="4"/>
</dbReference>
<accession>A0ABQ9EFS8</accession>
<dbReference type="InterPro" id="IPR042650">
    <property type="entry name" value="Asz1_SAM"/>
</dbReference>
<comment type="subunit">
    <text evidence="2">Interacts with DDX4, PIWIL1, RANBP9 and TDRD1.</text>
</comment>
<gene>
    <name evidence="17" type="ORF">KUTeg_021352</name>
</gene>
<feature type="repeat" description="ANK" evidence="14">
    <location>
        <begin position="147"/>
        <end position="185"/>
    </location>
</feature>
<dbReference type="PRINTS" id="PR01415">
    <property type="entry name" value="ANKYRIN"/>
</dbReference>
<dbReference type="InterPro" id="IPR002110">
    <property type="entry name" value="Ankyrin_rpt"/>
</dbReference>
<dbReference type="PANTHER" id="PTHR24157">
    <property type="entry name" value="ANKYRIN REPEAT, SAM AND BASIC LEUCINE ZIPPER DOMAIN-CONTAINING PROTEIN 1"/>
    <property type="match status" value="1"/>
</dbReference>
<dbReference type="PROSITE" id="PS50088">
    <property type="entry name" value="ANK_REPEAT"/>
    <property type="match status" value="3"/>
</dbReference>
<dbReference type="SMART" id="SM00454">
    <property type="entry name" value="SAM"/>
    <property type="match status" value="1"/>
</dbReference>
<evidence type="ECO:0000256" key="3">
    <source>
        <dbReference type="ARBA" id="ARBA00020117"/>
    </source>
</evidence>
<sequence>MAASMNFYPGGAEDESDSDDDGFVLGDDSYGQKKENKFLLTDNNYTPSTGRGGFGKPSDKCPSGNIANRTTKQQQPKPVIGMDDFRMAILRGNIEAATSYIKQGCNVNTVLKGGWTALMYAASSAHPEIVSLLLEKGANPKCHNDFDMYTALMAACASTTNRADDVLKCVNLLLDKGADVNAHDRFHMSALTYAAREGREALVTKLLDAGANINKQDSRGWTSLSWATNKNQLNVMKILLSNGALNLKHCDGLTALDIAVMQDYQESHYLVYSELYRWHKILITCYGITGLDRIGGVVKYGELELFLSGLGLRTLVPTFQHHHVDFSTFLQMTDEDLIKMKIQQFGIRRKILDGIQDVHKKEWEKSSINAIPYNKMIRLADSVAMVANISRHTKFIKSNYDGTSPIHLHENVQETINNVQSLQDELRRFNTHLCKALKDRDYDPPDLIKPRKTKKSKLRIKRLFVSGALLGTIIAVIWKRETIQETFNSLLTES</sequence>
<dbReference type="InterPro" id="IPR036770">
    <property type="entry name" value="Ankyrin_rpt-contain_sf"/>
</dbReference>
<dbReference type="PANTHER" id="PTHR24157:SF3">
    <property type="entry name" value="ANKYRIN REPEAT, SAM AND BASIC LEUCINE ZIPPER DOMAIN-CONTAINING PROTEIN 1"/>
    <property type="match status" value="1"/>
</dbReference>
<evidence type="ECO:0000256" key="12">
    <source>
        <dbReference type="ARBA" id="ARBA00023254"/>
    </source>
</evidence>
<feature type="repeat" description="ANK" evidence="14">
    <location>
        <begin position="186"/>
        <end position="218"/>
    </location>
</feature>
<feature type="compositionally biased region" description="Acidic residues" evidence="15">
    <location>
        <begin position="12"/>
        <end position="22"/>
    </location>
</feature>
<evidence type="ECO:0000256" key="1">
    <source>
        <dbReference type="ARBA" id="ARBA00004496"/>
    </source>
</evidence>
<keyword evidence="18" id="KW-1185">Reference proteome</keyword>
<evidence type="ECO:0000256" key="15">
    <source>
        <dbReference type="SAM" id="MobiDB-lite"/>
    </source>
</evidence>
<comment type="caution">
    <text evidence="17">The sequence shown here is derived from an EMBL/GenBank/DDBJ whole genome shotgun (WGS) entry which is preliminary data.</text>
</comment>
<evidence type="ECO:0000256" key="14">
    <source>
        <dbReference type="PROSITE-ProRule" id="PRU00023"/>
    </source>
</evidence>
<proteinExistence type="predicted"/>
<name>A0ABQ9EFS8_TEGGR</name>
<dbReference type="Gene3D" id="1.25.40.20">
    <property type="entry name" value="Ankyrin repeat-containing domain"/>
    <property type="match status" value="2"/>
</dbReference>
<dbReference type="SUPFAM" id="SSF47769">
    <property type="entry name" value="SAM/Pointed domain"/>
    <property type="match status" value="1"/>
</dbReference>
<keyword evidence="8" id="KW-0221">Differentiation</keyword>
<evidence type="ECO:0000313" key="18">
    <source>
        <dbReference type="Proteomes" id="UP001217089"/>
    </source>
</evidence>
<evidence type="ECO:0000256" key="5">
    <source>
        <dbReference type="ARBA" id="ARBA00022490"/>
    </source>
</evidence>
<evidence type="ECO:0000256" key="11">
    <source>
        <dbReference type="ARBA" id="ARBA00023158"/>
    </source>
</evidence>
<feature type="region of interest" description="Disordered" evidence="15">
    <location>
        <begin position="1"/>
        <end position="59"/>
    </location>
</feature>
<feature type="repeat" description="ANK" evidence="14">
    <location>
        <begin position="113"/>
        <end position="145"/>
    </location>
</feature>